<name>A0ABN9M4B9_9NEOB</name>
<dbReference type="Proteomes" id="UP001176940">
    <property type="component" value="Unassembled WGS sequence"/>
</dbReference>
<sequence length="14" mass="1631">MERKGIYYSLATAQ</sequence>
<accession>A0ABN9M4B9</accession>
<protein>
    <submittedName>
        <fullName evidence="1">Uncharacterized protein</fullName>
    </submittedName>
</protein>
<keyword evidence="2" id="KW-1185">Reference proteome</keyword>
<gene>
    <name evidence="1" type="ORF">RIMI_LOCUS16435223</name>
</gene>
<evidence type="ECO:0000313" key="2">
    <source>
        <dbReference type="Proteomes" id="UP001176940"/>
    </source>
</evidence>
<proteinExistence type="predicted"/>
<feature type="non-terminal residue" evidence="1">
    <location>
        <position position="14"/>
    </location>
</feature>
<dbReference type="EMBL" id="CAUEEQ010045889">
    <property type="protein sequence ID" value="CAJ0958483.1"/>
    <property type="molecule type" value="Genomic_DNA"/>
</dbReference>
<reference evidence="1" key="1">
    <citation type="submission" date="2023-07" db="EMBL/GenBank/DDBJ databases">
        <authorList>
            <person name="Stuckert A."/>
        </authorList>
    </citation>
    <scope>NUCLEOTIDE SEQUENCE</scope>
</reference>
<organism evidence="1 2">
    <name type="scientific">Ranitomeya imitator</name>
    <name type="common">mimic poison frog</name>
    <dbReference type="NCBI Taxonomy" id="111125"/>
    <lineage>
        <taxon>Eukaryota</taxon>
        <taxon>Metazoa</taxon>
        <taxon>Chordata</taxon>
        <taxon>Craniata</taxon>
        <taxon>Vertebrata</taxon>
        <taxon>Euteleostomi</taxon>
        <taxon>Amphibia</taxon>
        <taxon>Batrachia</taxon>
        <taxon>Anura</taxon>
        <taxon>Neobatrachia</taxon>
        <taxon>Hyloidea</taxon>
        <taxon>Dendrobatidae</taxon>
        <taxon>Dendrobatinae</taxon>
        <taxon>Ranitomeya</taxon>
    </lineage>
</organism>
<comment type="caution">
    <text evidence="1">The sequence shown here is derived from an EMBL/GenBank/DDBJ whole genome shotgun (WGS) entry which is preliminary data.</text>
</comment>
<evidence type="ECO:0000313" key="1">
    <source>
        <dbReference type="EMBL" id="CAJ0958483.1"/>
    </source>
</evidence>